<sequence length="201" mass="22421">MIFTCPHKNSAHKRLPANVEYTVRFHDIFADVLGWMLALEPEFLDSPNNLTPNEHALLATVLGVRFAFIHGSYFSRTYSFACIVQSRHFCPRFNLELAHALVNRTSQHLAAIPWWTNGSPDTWASRECALDQLAVPGHSDADAFHAPPPHLYAAGLLRAHEESEVAVSLASARGFADVCSQWVWIRGGKIKYSHVALGACW</sequence>
<accession>A0A1Y2HE72</accession>
<gene>
    <name evidence="1" type="ORF">BCR44DRAFT_50602</name>
</gene>
<organism evidence="1 2">
    <name type="scientific">Catenaria anguillulae PL171</name>
    <dbReference type="NCBI Taxonomy" id="765915"/>
    <lineage>
        <taxon>Eukaryota</taxon>
        <taxon>Fungi</taxon>
        <taxon>Fungi incertae sedis</taxon>
        <taxon>Blastocladiomycota</taxon>
        <taxon>Blastocladiomycetes</taxon>
        <taxon>Blastocladiales</taxon>
        <taxon>Catenariaceae</taxon>
        <taxon>Catenaria</taxon>
    </lineage>
</organism>
<proteinExistence type="predicted"/>
<evidence type="ECO:0000313" key="1">
    <source>
        <dbReference type="EMBL" id="ORZ32191.1"/>
    </source>
</evidence>
<evidence type="ECO:0000313" key="2">
    <source>
        <dbReference type="Proteomes" id="UP000193411"/>
    </source>
</evidence>
<comment type="caution">
    <text evidence="1">The sequence shown here is derived from an EMBL/GenBank/DDBJ whole genome shotgun (WGS) entry which is preliminary data.</text>
</comment>
<protein>
    <submittedName>
        <fullName evidence="1">Uncharacterized protein</fullName>
    </submittedName>
</protein>
<dbReference type="Proteomes" id="UP000193411">
    <property type="component" value="Unassembled WGS sequence"/>
</dbReference>
<name>A0A1Y2HE72_9FUNG</name>
<dbReference type="EMBL" id="MCFL01000049">
    <property type="protein sequence ID" value="ORZ32191.1"/>
    <property type="molecule type" value="Genomic_DNA"/>
</dbReference>
<reference evidence="1 2" key="1">
    <citation type="submission" date="2016-07" db="EMBL/GenBank/DDBJ databases">
        <title>Pervasive Adenine N6-methylation of Active Genes in Fungi.</title>
        <authorList>
            <consortium name="DOE Joint Genome Institute"/>
            <person name="Mondo S.J."/>
            <person name="Dannebaum R.O."/>
            <person name="Kuo R.C."/>
            <person name="Labutti K."/>
            <person name="Haridas S."/>
            <person name="Kuo A."/>
            <person name="Salamov A."/>
            <person name="Ahrendt S.R."/>
            <person name="Lipzen A."/>
            <person name="Sullivan W."/>
            <person name="Andreopoulos W.B."/>
            <person name="Clum A."/>
            <person name="Lindquist E."/>
            <person name="Daum C."/>
            <person name="Ramamoorthy G.K."/>
            <person name="Gryganskyi A."/>
            <person name="Culley D."/>
            <person name="Magnuson J.K."/>
            <person name="James T.Y."/>
            <person name="O'Malley M.A."/>
            <person name="Stajich J.E."/>
            <person name="Spatafora J.W."/>
            <person name="Visel A."/>
            <person name="Grigoriev I.V."/>
        </authorList>
    </citation>
    <scope>NUCLEOTIDE SEQUENCE [LARGE SCALE GENOMIC DNA]</scope>
    <source>
        <strain evidence="1 2">PL171</strain>
    </source>
</reference>
<dbReference type="AlphaFoldDB" id="A0A1Y2HE72"/>
<keyword evidence="2" id="KW-1185">Reference proteome</keyword>